<dbReference type="Proteomes" id="UP000678154">
    <property type="component" value="Chromosome"/>
</dbReference>
<gene>
    <name evidence="1" type="ORF">KH389_16320</name>
</gene>
<keyword evidence="2" id="KW-1185">Reference proteome</keyword>
<dbReference type="RefSeq" id="WP_100633660.1">
    <property type="nucleotide sequence ID" value="NZ_CP074676.1"/>
</dbReference>
<proteinExistence type="predicted"/>
<evidence type="ECO:0000313" key="1">
    <source>
        <dbReference type="EMBL" id="QVL16976.1"/>
    </source>
</evidence>
<accession>A0ABX8DL04</accession>
<dbReference type="GeneID" id="87481829"/>
<name>A0ABX8DL04_9PSED</name>
<organism evidence="1 2">
    <name type="scientific">Pseudomonas qingdaonensis</name>
    <dbReference type="NCBI Taxonomy" id="2056231"/>
    <lineage>
        <taxon>Bacteria</taxon>
        <taxon>Pseudomonadati</taxon>
        <taxon>Pseudomonadota</taxon>
        <taxon>Gammaproteobacteria</taxon>
        <taxon>Pseudomonadales</taxon>
        <taxon>Pseudomonadaceae</taxon>
        <taxon>Pseudomonas</taxon>
    </lineage>
</organism>
<protein>
    <recommendedName>
        <fullName evidence="3">CHAT domain-containing protein</fullName>
    </recommendedName>
</protein>
<dbReference type="EMBL" id="CP074676">
    <property type="protein sequence ID" value="QVL16976.1"/>
    <property type="molecule type" value="Genomic_DNA"/>
</dbReference>
<evidence type="ECO:0008006" key="3">
    <source>
        <dbReference type="Google" id="ProtNLM"/>
    </source>
</evidence>
<evidence type="ECO:0000313" key="2">
    <source>
        <dbReference type="Proteomes" id="UP000678154"/>
    </source>
</evidence>
<sequence length="343" mass="38378">MSTSLYRTQIAQHQRTIARLQGEKVKKVKAAANAGKKSADASAAAAKTSSVSTMKSKLRDAMRYDSEQTKALSEVSQLEKKIFEAQKRLTQSEQRLTEVLKREQRRSDAAHEQRMRQINDGLSRHEELHDQTAKEIEKLKALPEKITVVFFAADPGSDKSNRLLLDEEARLIGEKIRASEHRDVLEFHTRWAVRPMDVFQAMNELKPTIVHFSGHGTSADTLVLQDDQGNPKHVPLEGIVSAMAIGSENLKLVFFNTCHSFNQAEACIRHIPAAIGMNRDVGDLPARFFAAQFYSAIGFGHSVQRAFHQAKALVAMEFPGEEAIPEVYEQDEGSLVLVRPSEF</sequence>
<reference evidence="1 2" key="1">
    <citation type="journal article" date="2016" name="J. Hazard. Mater.">
        <title>A newly isolated Pseudomonas putida S-1 strain for batch-mode-propanethiol degradation and continuous treatment of propanethiol-containing waste gas.</title>
        <authorList>
            <person name="Chen D.Z."/>
            <person name="Sun Y.M."/>
            <person name="Han L.M."/>
            <person name="Chen J."/>
            <person name="Ye J.X."/>
            <person name="Chen J.M."/>
        </authorList>
    </citation>
    <scope>NUCLEOTIDE SEQUENCE [LARGE SCALE GENOMIC DNA]</scope>
    <source>
        <strain evidence="1 2">S-1</strain>
    </source>
</reference>